<keyword evidence="2" id="KW-1185">Reference proteome</keyword>
<dbReference type="Proteomes" id="UP000317494">
    <property type="component" value="Unassembled WGS sequence"/>
</dbReference>
<dbReference type="EMBL" id="QEAN01000175">
    <property type="protein sequence ID" value="TPX44294.1"/>
    <property type="molecule type" value="Genomic_DNA"/>
</dbReference>
<gene>
    <name evidence="1" type="ORF">SeMB42_g04385</name>
</gene>
<accession>A0A507CYR3</accession>
<evidence type="ECO:0000313" key="1">
    <source>
        <dbReference type="EMBL" id="TPX44294.1"/>
    </source>
</evidence>
<organism evidence="1 2">
    <name type="scientific">Synchytrium endobioticum</name>
    <dbReference type="NCBI Taxonomy" id="286115"/>
    <lineage>
        <taxon>Eukaryota</taxon>
        <taxon>Fungi</taxon>
        <taxon>Fungi incertae sedis</taxon>
        <taxon>Chytridiomycota</taxon>
        <taxon>Chytridiomycota incertae sedis</taxon>
        <taxon>Chytridiomycetes</taxon>
        <taxon>Synchytriales</taxon>
        <taxon>Synchytriaceae</taxon>
        <taxon>Synchytrium</taxon>
    </lineage>
</organism>
<name>A0A507CYR3_9FUNG</name>
<sequence length="134" mass="15205">MTDWVNEYIGKGKPRPTSLFVIGDTRLGKALWARSLGHHMYFCNLFNMDMWDETAFRFDDGSVTTLVGIAGCIINYNEAPIISQYGVTTLTLGIPEERYDQIAKVLLDSHSLRLHKESEANRSGYIWIEGQSQT</sequence>
<reference evidence="1 2" key="1">
    <citation type="journal article" date="2019" name="Sci. Rep.">
        <title>Comparative genomics of chytrid fungi reveal insights into the obligate biotrophic and pathogenic lifestyle of Synchytrium endobioticum.</title>
        <authorList>
            <person name="van de Vossenberg B.T.L.H."/>
            <person name="Warris S."/>
            <person name="Nguyen H.D.T."/>
            <person name="van Gent-Pelzer M.P.E."/>
            <person name="Joly D.L."/>
            <person name="van de Geest H.C."/>
            <person name="Bonants P.J.M."/>
            <person name="Smith D.S."/>
            <person name="Levesque C.A."/>
            <person name="van der Lee T.A.J."/>
        </authorList>
    </citation>
    <scope>NUCLEOTIDE SEQUENCE [LARGE SCALE GENOMIC DNA]</scope>
    <source>
        <strain evidence="1 2">MB42</strain>
    </source>
</reference>
<proteinExistence type="predicted"/>
<dbReference type="VEuPathDB" id="FungiDB:SeMB42_g04385"/>
<dbReference type="AlphaFoldDB" id="A0A507CYR3"/>
<protein>
    <submittedName>
        <fullName evidence="1">Uncharacterized protein</fullName>
    </submittedName>
</protein>
<evidence type="ECO:0000313" key="2">
    <source>
        <dbReference type="Proteomes" id="UP000317494"/>
    </source>
</evidence>
<comment type="caution">
    <text evidence="1">The sequence shown here is derived from an EMBL/GenBank/DDBJ whole genome shotgun (WGS) entry which is preliminary data.</text>
</comment>